<evidence type="ECO:0008006" key="4">
    <source>
        <dbReference type="Google" id="ProtNLM"/>
    </source>
</evidence>
<gene>
    <name evidence="2" type="ORF">PTKU64_88460</name>
</gene>
<protein>
    <recommendedName>
        <fullName evidence="4">Hsp20/alpha crystallin family protein</fullName>
    </recommendedName>
</protein>
<dbReference type="RefSeq" id="WP_229517347.1">
    <property type="nucleotide sequence ID" value="NZ_AP024958.1"/>
</dbReference>
<organism evidence="2 3">
    <name type="scientific">Paraburkholderia terrae</name>
    <dbReference type="NCBI Taxonomy" id="311230"/>
    <lineage>
        <taxon>Bacteria</taxon>
        <taxon>Pseudomonadati</taxon>
        <taxon>Pseudomonadota</taxon>
        <taxon>Betaproteobacteria</taxon>
        <taxon>Burkholderiales</taxon>
        <taxon>Burkholderiaceae</taxon>
        <taxon>Paraburkholderia</taxon>
    </lineage>
</organism>
<dbReference type="EMBL" id="AP024958">
    <property type="protein sequence ID" value="BCZ85171.1"/>
    <property type="molecule type" value="Genomic_DNA"/>
</dbReference>
<sequence>MDTGLQKWNPFRFLRQDRTGGHDRAKSPDTTAPPSEQAEVGRIQHVDPWQAMQELLNDPYAGFGSPDRRFGDFTPTRFRARIDVVD</sequence>
<name>A0ABM7U1E3_9BURK</name>
<keyword evidence="3" id="KW-1185">Reference proteome</keyword>
<evidence type="ECO:0000256" key="1">
    <source>
        <dbReference type="SAM" id="MobiDB-lite"/>
    </source>
</evidence>
<reference evidence="2 3" key="1">
    <citation type="journal article" date="2022" name="Front. Microbiol.">
        <title>Identification and characterization of a novel class of self-sufficient cytochrome P450 hydroxylase involved in cyclohexanecarboxylate degradation in Paraburkholderia terrae strain KU-64.</title>
        <authorList>
            <person name="Yamamoto T."/>
            <person name="Hasegawa Y."/>
            <person name="Iwaki H."/>
        </authorList>
    </citation>
    <scope>NUCLEOTIDE SEQUENCE [LARGE SCALE GENOMIC DNA]</scope>
    <source>
        <strain evidence="2 3">KU-64</strain>
    </source>
</reference>
<proteinExistence type="predicted"/>
<accession>A0ABM7U1E3</accession>
<evidence type="ECO:0000313" key="3">
    <source>
        <dbReference type="Proteomes" id="UP001319874"/>
    </source>
</evidence>
<feature type="region of interest" description="Disordered" evidence="1">
    <location>
        <begin position="1"/>
        <end position="40"/>
    </location>
</feature>
<feature type="compositionally biased region" description="Basic and acidic residues" evidence="1">
    <location>
        <begin position="14"/>
        <end position="27"/>
    </location>
</feature>
<evidence type="ECO:0000313" key="2">
    <source>
        <dbReference type="EMBL" id="BCZ85171.1"/>
    </source>
</evidence>
<dbReference type="Proteomes" id="UP001319874">
    <property type="component" value="Chromosome 4"/>
</dbReference>